<evidence type="ECO:0000313" key="2">
    <source>
        <dbReference type="Proteomes" id="UP001055072"/>
    </source>
</evidence>
<gene>
    <name evidence="1" type="ORF">BDY19DRAFT_989527</name>
</gene>
<organism evidence="1 2">
    <name type="scientific">Irpex rosettiformis</name>
    <dbReference type="NCBI Taxonomy" id="378272"/>
    <lineage>
        <taxon>Eukaryota</taxon>
        <taxon>Fungi</taxon>
        <taxon>Dikarya</taxon>
        <taxon>Basidiomycota</taxon>
        <taxon>Agaricomycotina</taxon>
        <taxon>Agaricomycetes</taxon>
        <taxon>Polyporales</taxon>
        <taxon>Irpicaceae</taxon>
        <taxon>Irpex</taxon>
    </lineage>
</organism>
<proteinExistence type="predicted"/>
<sequence>MNRIIDEVRMMNALRFESPEPESRQGRRNAQDAGVQLLDTEGAISLQLEACLGHIFSKYCTPSPEKRPGLLVPPEGAFLSHQGLDEWAKDTNGAAFDEDSKEELLMFMDCTEQGGLTFEGFLQIYQLQTECDEEETWRDLSMHGFDRSLKLVATRREDFEESDAEMEQSSISPDHVNNSH</sequence>
<protein>
    <submittedName>
        <fullName evidence="1">Uncharacterized protein</fullName>
    </submittedName>
</protein>
<keyword evidence="2" id="KW-1185">Reference proteome</keyword>
<reference evidence="1" key="1">
    <citation type="journal article" date="2021" name="Environ. Microbiol.">
        <title>Gene family expansions and transcriptome signatures uncover fungal adaptations to wood decay.</title>
        <authorList>
            <person name="Hage H."/>
            <person name="Miyauchi S."/>
            <person name="Viragh M."/>
            <person name="Drula E."/>
            <person name="Min B."/>
            <person name="Chaduli D."/>
            <person name="Navarro D."/>
            <person name="Favel A."/>
            <person name="Norest M."/>
            <person name="Lesage-Meessen L."/>
            <person name="Balint B."/>
            <person name="Merenyi Z."/>
            <person name="de Eugenio L."/>
            <person name="Morin E."/>
            <person name="Martinez A.T."/>
            <person name="Baldrian P."/>
            <person name="Stursova M."/>
            <person name="Martinez M.J."/>
            <person name="Novotny C."/>
            <person name="Magnuson J.K."/>
            <person name="Spatafora J.W."/>
            <person name="Maurice S."/>
            <person name="Pangilinan J."/>
            <person name="Andreopoulos W."/>
            <person name="LaButti K."/>
            <person name="Hundley H."/>
            <person name="Na H."/>
            <person name="Kuo A."/>
            <person name="Barry K."/>
            <person name="Lipzen A."/>
            <person name="Henrissat B."/>
            <person name="Riley R."/>
            <person name="Ahrendt S."/>
            <person name="Nagy L.G."/>
            <person name="Grigoriev I.V."/>
            <person name="Martin F."/>
            <person name="Rosso M.N."/>
        </authorList>
    </citation>
    <scope>NUCLEOTIDE SEQUENCE</scope>
    <source>
        <strain evidence="1">CBS 384.51</strain>
    </source>
</reference>
<name>A0ACB8UI63_9APHY</name>
<evidence type="ECO:0000313" key="1">
    <source>
        <dbReference type="EMBL" id="KAI0094009.1"/>
    </source>
</evidence>
<dbReference type="EMBL" id="MU274901">
    <property type="protein sequence ID" value="KAI0094009.1"/>
    <property type="molecule type" value="Genomic_DNA"/>
</dbReference>
<accession>A0ACB8UI63</accession>
<comment type="caution">
    <text evidence="1">The sequence shown here is derived from an EMBL/GenBank/DDBJ whole genome shotgun (WGS) entry which is preliminary data.</text>
</comment>
<dbReference type="Proteomes" id="UP001055072">
    <property type="component" value="Unassembled WGS sequence"/>
</dbReference>